<name>B0P5U7_9FIRM</name>
<sequence length="103" mass="11757">MEERGGIKMDQLGKSCLKTITKEFVLDAYGKKREDAVAAVFAKLKKEAYNSVNGLLIHMEPDDVILLAEDEKNKVQKFLAFFAPKGIQDYYIKLKVIVTIRYI</sequence>
<accession>B0P5U7</accession>
<dbReference type="RefSeq" id="WP_006873537.1">
    <property type="nucleotide sequence ID" value="NZ_DS544174.1"/>
</dbReference>
<dbReference type="AlphaFoldDB" id="B0P5U7"/>
<comment type="caution">
    <text evidence="1">The sequence shown here is derived from an EMBL/GenBank/DDBJ whole genome shotgun (WGS) entry which is preliminary data.</text>
</comment>
<organism evidence="1 2">
    <name type="scientific">Anaerotruncus colihominis DSM 17241</name>
    <dbReference type="NCBI Taxonomy" id="445972"/>
    <lineage>
        <taxon>Bacteria</taxon>
        <taxon>Bacillati</taxon>
        <taxon>Bacillota</taxon>
        <taxon>Clostridia</taxon>
        <taxon>Eubacteriales</taxon>
        <taxon>Oscillospiraceae</taxon>
        <taxon>Anaerotruncus</taxon>
    </lineage>
</organism>
<proteinExistence type="predicted"/>
<dbReference type="HOGENOM" id="CLU_2257840_0_0_9"/>
<keyword evidence="2" id="KW-1185">Reference proteome</keyword>
<dbReference type="InterPro" id="IPR020037">
    <property type="entry name" value="DUF4312"/>
</dbReference>
<dbReference type="eggNOG" id="ENOG5033N6Q">
    <property type="taxonomic scope" value="Bacteria"/>
</dbReference>
<reference evidence="1" key="2">
    <citation type="submission" date="2013-09" db="EMBL/GenBank/DDBJ databases">
        <title>Draft genome sequence of Anaerotruncus colihominis(DSM 17241).</title>
        <authorList>
            <person name="Sudarsanam P."/>
            <person name="Ley R."/>
            <person name="Guruge J."/>
            <person name="Turnbaugh P.J."/>
            <person name="Mahowald M."/>
            <person name="Liep D."/>
            <person name="Gordon J."/>
        </authorList>
    </citation>
    <scope>NUCLEOTIDE SEQUENCE</scope>
    <source>
        <strain evidence="1">DSM 17241</strain>
    </source>
</reference>
<dbReference type="Proteomes" id="UP000003803">
    <property type="component" value="Unassembled WGS sequence"/>
</dbReference>
<reference evidence="1" key="1">
    <citation type="submission" date="2007-11" db="EMBL/GenBank/DDBJ databases">
        <authorList>
            <person name="Fulton L."/>
            <person name="Clifton S."/>
            <person name="Fulton B."/>
            <person name="Xu J."/>
            <person name="Minx P."/>
            <person name="Pepin K.H."/>
            <person name="Johnson M."/>
            <person name="Thiruvilangam P."/>
            <person name="Bhonagiri V."/>
            <person name="Nash W.E."/>
            <person name="Mardis E.R."/>
            <person name="Wilson R.K."/>
        </authorList>
    </citation>
    <scope>NUCLEOTIDE SEQUENCE [LARGE SCALE GENOMIC DNA]</scope>
    <source>
        <strain evidence="1">DSM 17241</strain>
    </source>
</reference>
<dbReference type="EMBL" id="ABGD02000003">
    <property type="protein sequence ID" value="EDS13104.1"/>
    <property type="molecule type" value="Genomic_DNA"/>
</dbReference>
<evidence type="ECO:0000313" key="1">
    <source>
        <dbReference type="EMBL" id="EDS13104.1"/>
    </source>
</evidence>
<evidence type="ECO:0000313" key="2">
    <source>
        <dbReference type="Proteomes" id="UP000003803"/>
    </source>
</evidence>
<protein>
    <submittedName>
        <fullName evidence="1">EF_0831/AHA_3912 family protein</fullName>
    </submittedName>
</protein>
<gene>
    <name evidence="1" type="ORF">ANACOL_00119</name>
</gene>
<dbReference type="Pfam" id="PF14189">
    <property type="entry name" value="DUF4312"/>
    <property type="match status" value="1"/>
</dbReference>